<proteinExistence type="predicted"/>
<organism evidence="1 2">
    <name type="scientific">Blattamonas nauphoetae</name>
    <dbReference type="NCBI Taxonomy" id="2049346"/>
    <lineage>
        <taxon>Eukaryota</taxon>
        <taxon>Metamonada</taxon>
        <taxon>Preaxostyla</taxon>
        <taxon>Oxymonadida</taxon>
        <taxon>Blattamonas</taxon>
    </lineage>
</organism>
<accession>A0ABQ9YCS2</accession>
<comment type="caution">
    <text evidence="1">The sequence shown here is derived from an EMBL/GenBank/DDBJ whole genome shotgun (WGS) entry which is preliminary data.</text>
</comment>
<protein>
    <submittedName>
        <fullName evidence="1">Uncharacterized protein</fullName>
    </submittedName>
</protein>
<name>A0ABQ9YCS2_9EUKA</name>
<sequence>MSLVATVKLQPAPEIFLEEKATRFLKHVIPLDEESADAFLFSLEQTADDYSTEFVQSFVVLISSASQTITVATLEMLESLTANCSARVRETLVKADLIPQLINTLNPLSLPFAKAVDIYMNIMKIIANSVWLSTPDGLRQLAIEDGDEQQAVHETVLQQVMAPSEQYLWHLCANQFSIIDDKQSELFLELLANILEICPSYQPTMNFVVNMPVVLTIPSCLTFFENGHSIWYFLYQMNNAQREWNKQGGEVRQMGTTVDRQLRMEGFEDVIEEKLHNAKNGYFGRWIIHKSIGWNKQLGMNVPDYW</sequence>
<evidence type="ECO:0000313" key="1">
    <source>
        <dbReference type="EMBL" id="KAK2961563.1"/>
    </source>
</evidence>
<reference evidence="1 2" key="1">
    <citation type="journal article" date="2022" name="bioRxiv">
        <title>Genomics of Preaxostyla Flagellates Illuminates Evolutionary Transitions and the Path Towards Mitochondrial Loss.</title>
        <authorList>
            <person name="Novak L.V.F."/>
            <person name="Treitli S.C."/>
            <person name="Pyrih J."/>
            <person name="Halakuc P."/>
            <person name="Pipaliya S.V."/>
            <person name="Vacek V."/>
            <person name="Brzon O."/>
            <person name="Soukal P."/>
            <person name="Eme L."/>
            <person name="Dacks J.B."/>
            <person name="Karnkowska A."/>
            <person name="Elias M."/>
            <person name="Hampl V."/>
        </authorList>
    </citation>
    <scope>NUCLEOTIDE SEQUENCE [LARGE SCALE GENOMIC DNA]</scope>
    <source>
        <strain evidence="1">NAU3</strain>
        <tissue evidence="1">Gut</tissue>
    </source>
</reference>
<keyword evidence="2" id="KW-1185">Reference proteome</keyword>
<dbReference type="Proteomes" id="UP001281761">
    <property type="component" value="Unassembled WGS sequence"/>
</dbReference>
<dbReference type="EMBL" id="JARBJD010000015">
    <property type="protein sequence ID" value="KAK2961563.1"/>
    <property type="molecule type" value="Genomic_DNA"/>
</dbReference>
<gene>
    <name evidence="1" type="ORF">BLNAU_3361</name>
</gene>
<evidence type="ECO:0000313" key="2">
    <source>
        <dbReference type="Proteomes" id="UP001281761"/>
    </source>
</evidence>